<dbReference type="EMBL" id="CAJJDP010000014">
    <property type="protein sequence ID" value="CAD8142983.1"/>
    <property type="molecule type" value="Genomic_DNA"/>
</dbReference>
<dbReference type="Proteomes" id="UP000683925">
    <property type="component" value="Unassembled WGS sequence"/>
</dbReference>
<organism evidence="1 2">
    <name type="scientific">Paramecium octaurelia</name>
    <dbReference type="NCBI Taxonomy" id="43137"/>
    <lineage>
        <taxon>Eukaryota</taxon>
        <taxon>Sar</taxon>
        <taxon>Alveolata</taxon>
        <taxon>Ciliophora</taxon>
        <taxon>Intramacronucleata</taxon>
        <taxon>Oligohymenophorea</taxon>
        <taxon>Peniculida</taxon>
        <taxon>Parameciidae</taxon>
        <taxon>Paramecium</taxon>
    </lineage>
</organism>
<proteinExistence type="predicted"/>
<name>A0A8S1SRP9_PAROT</name>
<dbReference type="AlphaFoldDB" id="A0A8S1SRP9"/>
<accession>A0A8S1SRP9</accession>
<evidence type="ECO:0000313" key="2">
    <source>
        <dbReference type="Proteomes" id="UP000683925"/>
    </source>
</evidence>
<protein>
    <submittedName>
        <fullName evidence="1">Uncharacterized protein</fullName>
    </submittedName>
</protein>
<sequence>MAKNNYLAKLGKIYFNKVLSYNLQSSINKQVMAYYGQEAKAQKMLYSLWDFMRSSYTRKQAKQISQRLESIRILF</sequence>
<evidence type="ECO:0000313" key="1">
    <source>
        <dbReference type="EMBL" id="CAD8142983.1"/>
    </source>
</evidence>
<gene>
    <name evidence="1" type="ORF">POCTA_138.1.T0140251</name>
</gene>
<comment type="caution">
    <text evidence="1">The sequence shown here is derived from an EMBL/GenBank/DDBJ whole genome shotgun (WGS) entry which is preliminary data.</text>
</comment>
<keyword evidence="2" id="KW-1185">Reference proteome</keyword>
<reference evidence="1" key="1">
    <citation type="submission" date="2021-01" db="EMBL/GenBank/DDBJ databases">
        <authorList>
            <consortium name="Genoscope - CEA"/>
            <person name="William W."/>
        </authorList>
    </citation>
    <scope>NUCLEOTIDE SEQUENCE</scope>
</reference>